<gene>
    <name evidence="2" type="ORF">Dsin_011320</name>
</gene>
<protein>
    <submittedName>
        <fullName evidence="2">Uncharacterized protein</fullName>
    </submittedName>
</protein>
<name>A0AAE0AV29_9ROSI</name>
<dbReference type="EMBL" id="JANJYJ010000003">
    <property type="protein sequence ID" value="KAK3224295.1"/>
    <property type="molecule type" value="Genomic_DNA"/>
</dbReference>
<evidence type="ECO:0000256" key="1">
    <source>
        <dbReference type="SAM" id="MobiDB-lite"/>
    </source>
</evidence>
<comment type="caution">
    <text evidence="2">The sequence shown here is derived from an EMBL/GenBank/DDBJ whole genome shotgun (WGS) entry which is preliminary data.</text>
</comment>
<feature type="compositionally biased region" description="Polar residues" evidence="1">
    <location>
        <begin position="78"/>
        <end position="93"/>
    </location>
</feature>
<evidence type="ECO:0000313" key="2">
    <source>
        <dbReference type="EMBL" id="KAK3224295.1"/>
    </source>
</evidence>
<dbReference type="Proteomes" id="UP001281410">
    <property type="component" value="Unassembled WGS sequence"/>
</dbReference>
<organism evidence="2 3">
    <name type="scientific">Dipteronia sinensis</name>
    <dbReference type="NCBI Taxonomy" id="43782"/>
    <lineage>
        <taxon>Eukaryota</taxon>
        <taxon>Viridiplantae</taxon>
        <taxon>Streptophyta</taxon>
        <taxon>Embryophyta</taxon>
        <taxon>Tracheophyta</taxon>
        <taxon>Spermatophyta</taxon>
        <taxon>Magnoliopsida</taxon>
        <taxon>eudicotyledons</taxon>
        <taxon>Gunneridae</taxon>
        <taxon>Pentapetalae</taxon>
        <taxon>rosids</taxon>
        <taxon>malvids</taxon>
        <taxon>Sapindales</taxon>
        <taxon>Sapindaceae</taxon>
        <taxon>Hippocastanoideae</taxon>
        <taxon>Acereae</taxon>
        <taxon>Dipteronia</taxon>
    </lineage>
</organism>
<keyword evidence="3" id="KW-1185">Reference proteome</keyword>
<reference evidence="2" key="1">
    <citation type="journal article" date="2023" name="Plant J.">
        <title>Genome sequences and population genomics provide insights into the demographic history, inbreeding, and mutation load of two 'living fossil' tree species of Dipteronia.</title>
        <authorList>
            <person name="Feng Y."/>
            <person name="Comes H.P."/>
            <person name="Chen J."/>
            <person name="Zhu S."/>
            <person name="Lu R."/>
            <person name="Zhang X."/>
            <person name="Li P."/>
            <person name="Qiu J."/>
            <person name="Olsen K.M."/>
            <person name="Qiu Y."/>
        </authorList>
    </citation>
    <scope>NUCLEOTIDE SEQUENCE</scope>
    <source>
        <strain evidence="2">NBL</strain>
    </source>
</reference>
<dbReference type="AlphaFoldDB" id="A0AAE0AV29"/>
<feature type="region of interest" description="Disordered" evidence="1">
    <location>
        <begin position="78"/>
        <end position="109"/>
    </location>
</feature>
<accession>A0AAE0AV29</accession>
<proteinExistence type="predicted"/>
<evidence type="ECO:0000313" key="3">
    <source>
        <dbReference type="Proteomes" id="UP001281410"/>
    </source>
</evidence>
<sequence length="144" mass="15464">MRLAAAATTTAITHDLHLINTASSSSTGHFVYTAAQTGNYGSYGSVTMEKSFRDCSISSGRDHIETLPLFPMHGEDNFSTTYSNNKPDPSSYCSGRYGSDDGHGSSSPSLQQLSLVSTLTPAGHRVLCENFIAYLHASCVDQIY</sequence>